<name>A0AAV4PNY0_9ARAC</name>
<organism evidence="2 3">
    <name type="scientific">Caerostris darwini</name>
    <dbReference type="NCBI Taxonomy" id="1538125"/>
    <lineage>
        <taxon>Eukaryota</taxon>
        <taxon>Metazoa</taxon>
        <taxon>Ecdysozoa</taxon>
        <taxon>Arthropoda</taxon>
        <taxon>Chelicerata</taxon>
        <taxon>Arachnida</taxon>
        <taxon>Araneae</taxon>
        <taxon>Araneomorphae</taxon>
        <taxon>Entelegynae</taxon>
        <taxon>Araneoidea</taxon>
        <taxon>Araneidae</taxon>
        <taxon>Caerostris</taxon>
    </lineage>
</organism>
<reference evidence="2 3" key="1">
    <citation type="submission" date="2021-06" db="EMBL/GenBank/DDBJ databases">
        <title>Caerostris darwini draft genome.</title>
        <authorList>
            <person name="Kono N."/>
            <person name="Arakawa K."/>
        </authorList>
    </citation>
    <scope>NUCLEOTIDE SEQUENCE [LARGE SCALE GENOMIC DNA]</scope>
</reference>
<protein>
    <submittedName>
        <fullName evidence="2">Uncharacterized protein</fullName>
    </submittedName>
</protein>
<evidence type="ECO:0000313" key="2">
    <source>
        <dbReference type="EMBL" id="GIX98713.1"/>
    </source>
</evidence>
<comment type="caution">
    <text evidence="2">The sequence shown here is derived from an EMBL/GenBank/DDBJ whole genome shotgun (WGS) entry which is preliminary data.</text>
</comment>
<feature type="compositionally biased region" description="Polar residues" evidence="1">
    <location>
        <begin position="11"/>
        <end position="21"/>
    </location>
</feature>
<sequence length="101" mass="11647">MFENNHWGAVRQTTSLSSECEGTRNQTIGNICRSYKKQRDNRVRGLAPPPFHPRERDTVTVESDLSDIHSDWRTLTLAGQEYSKKEYFCRPGVIFFLSGSH</sequence>
<dbReference type="AlphaFoldDB" id="A0AAV4PNY0"/>
<accession>A0AAV4PNY0</accession>
<proteinExistence type="predicted"/>
<evidence type="ECO:0000313" key="3">
    <source>
        <dbReference type="Proteomes" id="UP001054837"/>
    </source>
</evidence>
<dbReference type="EMBL" id="BPLQ01003222">
    <property type="protein sequence ID" value="GIX98713.1"/>
    <property type="molecule type" value="Genomic_DNA"/>
</dbReference>
<gene>
    <name evidence="2" type="ORF">CDAR_571901</name>
</gene>
<dbReference type="Proteomes" id="UP001054837">
    <property type="component" value="Unassembled WGS sequence"/>
</dbReference>
<evidence type="ECO:0000256" key="1">
    <source>
        <dbReference type="SAM" id="MobiDB-lite"/>
    </source>
</evidence>
<keyword evidence="3" id="KW-1185">Reference proteome</keyword>
<feature type="region of interest" description="Disordered" evidence="1">
    <location>
        <begin position="1"/>
        <end position="21"/>
    </location>
</feature>